<dbReference type="EMBL" id="BSXS01004858">
    <property type="protein sequence ID" value="GME83600.1"/>
    <property type="molecule type" value="Genomic_DNA"/>
</dbReference>
<comment type="caution">
    <text evidence="1">The sequence shown here is derived from an EMBL/GenBank/DDBJ whole genome shotgun (WGS) entry which is preliminary data.</text>
</comment>
<organism evidence="1 2">
    <name type="scientific">Ambrosiozyma monospora</name>
    <name type="common">Yeast</name>
    <name type="synonym">Endomycopsis monosporus</name>
    <dbReference type="NCBI Taxonomy" id="43982"/>
    <lineage>
        <taxon>Eukaryota</taxon>
        <taxon>Fungi</taxon>
        <taxon>Dikarya</taxon>
        <taxon>Ascomycota</taxon>
        <taxon>Saccharomycotina</taxon>
        <taxon>Pichiomycetes</taxon>
        <taxon>Pichiales</taxon>
        <taxon>Pichiaceae</taxon>
        <taxon>Ambrosiozyma</taxon>
    </lineage>
</organism>
<proteinExistence type="predicted"/>
<accession>A0ACB5T967</accession>
<dbReference type="Proteomes" id="UP001165064">
    <property type="component" value="Unassembled WGS sequence"/>
</dbReference>
<reference evidence="1" key="1">
    <citation type="submission" date="2023-04" db="EMBL/GenBank/DDBJ databases">
        <title>Ambrosiozyma monospora NBRC 10751.</title>
        <authorList>
            <person name="Ichikawa N."/>
            <person name="Sato H."/>
            <person name="Tonouchi N."/>
        </authorList>
    </citation>
    <scope>NUCLEOTIDE SEQUENCE</scope>
    <source>
        <strain evidence="1">NBRC 10751</strain>
    </source>
</reference>
<protein>
    <submittedName>
        <fullName evidence="1">Unnamed protein product</fullName>
    </submittedName>
</protein>
<keyword evidence="2" id="KW-1185">Reference proteome</keyword>
<name>A0ACB5T967_AMBMO</name>
<sequence>MEYCSGGSLSGLIEYGRIEDEAVIQLYTLQMLEGLAYIHQLGIIHRDIKPENILLDHLGVVKFVDFGSAKVIIMGPNGSIHGSVPNTPTSSTTSSIMTQNMTQNLHPFMNQSSPEPTMSSLIQSRRKSKNLTGTPMYMSPETIKGENPGKFGAIDIWSLGCCVLEMATGRRPWANLDNEYAVMYHIAAGHLPQFPNPDQLSPQGQEFLSHCLDSDPTKRLSAVELLQDPWIQAIRNEAFSDSYVSGAGEIYDPN</sequence>
<evidence type="ECO:0000313" key="1">
    <source>
        <dbReference type="EMBL" id="GME83600.1"/>
    </source>
</evidence>
<gene>
    <name evidence="1" type="ORF">Amon02_000628000</name>
</gene>
<evidence type="ECO:0000313" key="2">
    <source>
        <dbReference type="Proteomes" id="UP001165064"/>
    </source>
</evidence>